<dbReference type="AlphaFoldDB" id="A0A9N7R8G1"/>
<dbReference type="InterPro" id="IPR006476">
    <property type="entry name" value="CHP01589_pln"/>
</dbReference>
<proteinExistence type="predicted"/>
<keyword evidence="2" id="KW-1185">Reference proteome</keyword>
<dbReference type="PANTHER" id="PTHR31871:SF1">
    <property type="entry name" value="HISTIDINE-TRNA LIGASE"/>
    <property type="match status" value="1"/>
</dbReference>
<dbReference type="NCBIfam" id="TIGR01589">
    <property type="entry name" value="A_thal_3526"/>
    <property type="match status" value="1"/>
</dbReference>
<name>A0A9N7R8G1_STRHE</name>
<sequence>MCRSGIRITGEKRTKKGLCSKSKCSSSAERCCLLSFVRLLQVTMTNMPAGEERKLSNQDIQLVQNRIEQCLQHYMSKKDVINSLLVQDNIQPGFTELVWQRLEEENQEFFKAYYLKLLVKDQIMEFNRLLSEQVELMHRIGLSGIGPVLPSNGSHVSPSQRVPSTSNARPVKLNEMQPVKVLNDVGPMVGGCMEGPIPIGPPSQSMFLPQNANLGLDQSTTMNGKIVKTEGGGYGGVSQPFDFGPNRNYVEMRPNMMADPSVSSFSSVDSNAQHINENTLLDSGDASSFGFLAQFQQNMSLPEFGSDFPESDSTAYGTLRSQHSFVTRM</sequence>
<evidence type="ECO:0000313" key="2">
    <source>
        <dbReference type="Proteomes" id="UP001153555"/>
    </source>
</evidence>
<dbReference type="OrthoDB" id="1620396at2759"/>
<dbReference type="Pfam" id="PF09713">
    <property type="entry name" value="A_thal_3526"/>
    <property type="match status" value="1"/>
</dbReference>
<comment type="caution">
    <text evidence="1">The sequence shown here is derived from an EMBL/GenBank/DDBJ whole genome shotgun (WGS) entry which is preliminary data.</text>
</comment>
<evidence type="ECO:0000313" key="1">
    <source>
        <dbReference type="EMBL" id="CAA0818421.1"/>
    </source>
</evidence>
<dbReference type="PANTHER" id="PTHR31871">
    <property type="entry name" value="OS02G0137100 PROTEIN"/>
    <property type="match status" value="1"/>
</dbReference>
<accession>A0A9N7R8G1</accession>
<gene>
    <name evidence="1" type="ORF">SHERM_01274</name>
</gene>
<dbReference type="EMBL" id="CACSLK010016925">
    <property type="protein sequence ID" value="CAA0818421.1"/>
    <property type="molecule type" value="Genomic_DNA"/>
</dbReference>
<reference evidence="1" key="1">
    <citation type="submission" date="2019-12" db="EMBL/GenBank/DDBJ databases">
        <authorList>
            <person name="Scholes J."/>
        </authorList>
    </citation>
    <scope>NUCLEOTIDE SEQUENCE</scope>
</reference>
<dbReference type="Proteomes" id="UP001153555">
    <property type="component" value="Unassembled WGS sequence"/>
</dbReference>
<organism evidence="1 2">
    <name type="scientific">Striga hermonthica</name>
    <name type="common">Purple witchweed</name>
    <name type="synonym">Buchnera hermonthica</name>
    <dbReference type="NCBI Taxonomy" id="68872"/>
    <lineage>
        <taxon>Eukaryota</taxon>
        <taxon>Viridiplantae</taxon>
        <taxon>Streptophyta</taxon>
        <taxon>Embryophyta</taxon>
        <taxon>Tracheophyta</taxon>
        <taxon>Spermatophyta</taxon>
        <taxon>Magnoliopsida</taxon>
        <taxon>eudicotyledons</taxon>
        <taxon>Gunneridae</taxon>
        <taxon>Pentapetalae</taxon>
        <taxon>asterids</taxon>
        <taxon>lamiids</taxon>
        <taxon>Lamiales</taxon>
        <taxon>Orobanchaceae</taxon>
        <taxon>Buchnereae</taxon>
        <taxon>Striga</taxon>
    </lineage>
</organism>
<protein>
    <submittedName>
        <fullName evidence="1">Uncharacterized protein</fullName>
    </submittedName>
</protein>